<gene>
    <name evidence="1" type="ORF">CTM90_18840</name>
</gene>
<dbReference type="EMBL" id="PYMM01000020">
    <property type="protein sequence ID" value="PSU14912.1"/>
    <property type="molecule type" value="Genomic_DNA"/>
</dbReference>
<reference evidence="1 2" key="1">
    <citation type="submission" date="2018-03" db="EMBL/GenBank/DDBJ databases">
        <title>Whole genome sequencing of Histamine producing bacteria.</title>
        <authorList>
            <person name="Butler K."/>
        </authorList>
    </citation>
    <scope>NUCLEOTIDE SEQUENCE [LARGE SCALE GENOMIC DNA]</scope>
    <source>
        <strain evidence="1 2">BT-6</strain>
    </source>
</reference>
<organism evidence="1 2">
    <name type="scientific">Photobacterium damselae</name>
    <dbReference type="NCBI Taxonomy" id="38293"/>
    <lineage>
        <taxon>Bacteria</taxon>
        <taxon>Pseudomonadati</taxon>
        <taxon>Pseudomonadota</taxon>
        <taxon>Gammaproteobacteria</taxon>
        <taxon>Vibrionales</taxon>
        <taxon>Vibrionaceae</taxon>
        <taxon>Photobacterium</taxon>
    </lineage>
</organism>
<proteinExistence type="predicted"/>
<protein>
    <submittedName>
        <fullName evidence="1">Uncharacterized protein</fullName>
    </submittedName>
</protein>
<comment type="caution">
    <text evidence="1">The sequence shown here is derived from an EMBL/GenBank/DDBJ whole genome shotgun (WGS) entry which is preliminary data.</text>
</comment>
<sequence length="66" mass="7655">MAIKSGHSLEEIENGCGRFSQICWKDHFNAYRSLKKDDEYHKKASAKPRLIIISIDCFEPAHITLY</sequence>
<evidence type="ECO:0000313" key="1">
    <source>
        <dbReference type="EMBL" id="PSU14912.1"/>
    </source>
</evidence>
<dbReference type="Proteomes" id="UP000241404">
    <property type="component" value="Unassembled WGS sequence"/>
</dbReference>
<evidence type="ECO:0000313" key="2">
    <source>
        <dbReference type="Proteomes" id="UP000241404"/>
    </source>
</evidence>
<name>A0ABD6WZB5_PHODM</name>
<dbReference type="AlphaFoldDB" id="A0ABD6WZB5"/>
<accession>A0ABD6WZB5</accession>